<accession>A0A088E574</accession>
<dbReference type="Proteomes" id="UP000062475">
    <property type="component" value="Chromosome"/>
</dbReference>
<dbReference type="RefSeq" id="WP_012021289.1">
    <property type="nucleotide sequence ID" value="NZ_CP012172.1"/>
</dbReference>
<evidence type="ECO:0000313" key="11">
    <source>
        <dbReference type="Proteomes" id="UP000062475"/>
    </source>
</evidence>
<reference evidence="9 10" key="2">
    <citation type="journal article" date="2015" name="Genome Announc.">
        <title>Complete Genome Sequences of Evolved Arsenate-Resistant Metallosphaera sedula Strains.</title>
        <authorList>
            <person name="Ai C."/>
            <person name="McCarthy S."/>
            <person name="Schackwitz W."/>
            <person name="Martin J."/>
            <person name="Lipzen A."/>
            <person name="Blum P."/>
        </authorList>
    </citation>
    <scope>NUCLEOTIDE SEQUENCE [LARGE SCALE GENOMIC DNA]</scope>
    <source>
        <strain evidence="4 10">ARS120-1</strain>
        <strain evidence="5 9">ARS120-2</strain>
        <strain evidence="2 12">ARS50-1</strain>
        <strain evidence="3 11">ARS50-2</strain>
    </source>
</reference>
<evidence type="ECO:0000313" key="6">
    <source>
        <dbReference type="EMBL" id="AKV83330.1"/>
    </source>
</evidence>
<dbReference type="EMBL" id="CP012174">
    <property type="protein sequence ID" value="AKV78847.1"/>
    <property type="molecule type" value="Genomic_DNA"/>
</dbReference>
<dbReference type="GeneID" id="91755842"/>
<evidence type="ECO:0000313" key="1">
    <source>
        <dbReference type="EMBL" id="AIM27486.1"/>
    </source>
</evidence>
<dbReference type="EMBL" id="CP012173">
    <property type="protein sequence ID" value="AKV76595.1"/>
    <property type="molecule type" value="Genomic_DNA"/>
</dbReference>
<sequence length="197" mass="22631">MNRVESYRDIENIRIIKLAGDGPRTKLDVSKIRSNSTFLTQFQKAYLSAISIPHDYSIIDNFPLSSSMDEESRLEREIYTNVRNDICYSILVTDSSDFDLNETLVYSTYLRKNNDPCVPFALVTNMIPSSRKQALEKRIIELMNRINTHIGILIPFIDDLFEYNGPINGMPRLSQLAELAKIVVNESESRENVILSF</sequence>
<evidence type="ECO:0000313" key="4">
    <source>
        <dbReference type="EMBL" id="AKV78847.1"/>
    </source>
</evidence>
<evidence type="ECO:0000313" key="8">
    <source>
        <dbReference type="Proteomes" id="UP000056255"/>
    </source>
</evidence>
<protein>
    <submittedName>
        <fullName evidence="1">Uncharacterized protein</fullName>
    </submittedName>
</protein>
<evidence type="ECO:0000313" key="7">
    <source>
        <dbReference type="Proteomes" id="UP000029084"/>
    </source>
</evidence>
<evidence type="ECO:0000313" key="5">
    <source>
        <dbReference type="EMBL" id="AKV81092.1"/>
    </source>
</evidence>
<dbReference type="EMBL" id="CP012172">
    <property type="protein sequence ID" value="AKV74356.1"/>
    <property type="molecule type" value="Genomic_DNA"/>
</dbReference>
<reference evidence="6 8" key="3">
    <citation type="submission" date="2015-07" db="EMBL/GenBank/DDBJ databases">
        <title>Physiological, transcriptional responses and genome re-sequencing of acid resistant extremely thermoacidophilic Metallosphaera sedula SARC-M1.</title>
        <authorList>
            <person name="Ai C."/>
            <person name="McCarthy S."/>
            <person name="Eckrich V."/>
            <person name="Rudrappa D."/>
            <person name="Qiu G."/>
            <person name="Blum P."/>
        </authorList>
    </citation>
    <scope>NUCLEOTIDE SEQUENCE [LARGE SCALE GENOMIC DNA]</scope>
    <source>
        <strain evidence="6 8">SARC-M1</strain>
    </source>
</reference>
<dbReference type="Proteomes" id="UP000062398">
    <property type="component" value="Chromosome"/>
</dbReference>
<dbReference type="Proteomes" id="UP000061362">
    <property type="component" value="Chromosome"/>
</dbReference>
<dbReference type="EMBL" id="CP012175">
    <property type="protein sequence ID" value="AKV81092.1"/>
    <property type="molecule type" value="Genomic_DNA"/>
</dbReference>
<evidence type="ECO:0000313" key="10">
    <source>
        <dbReference type="Proteomes" id="UP000062398"/>
    </source>
</evidence>
<dbReference type="PATRIC" id="fig|43687.5.peg.1466"/>
<proteinExistence type="predicted"/>
<dbReference type="Proteomes" id="UP000056255">
    <property type="component" value="Chromosome"/>
</dbReference>
<dbReference type="Proteomes" id="UP000029084">
    <property type="component" value="Chromosome"/>
</dbReference>
<reference evidence="1 7" key="1">
    <citation type="journal article" date="2014" name="J. Bacteriol.">
        <title>Role of an Archaeal PitA Transporter in the Copper and Arsenic Resistance of Metallosphaera sedula, an Extreme Thermoacidophile.</title>
        <authorList>
            <person name="McCarthy S."/>
            <person name="Ai C."/>
            <person name="Wheaton G."/>
            <person name="Tevatia R."/>
            <person name="Eckrich V."/>
            <person name="Kelly R."/>
            <person name="Blum P."/>
        </authorList>
    </citation>
    <scope>NUCLEOTIDE SEQUENCE [LARGE SCALE GENOMIC DNA]</scope>
    <source>
        <strain evidence="1 7">CuR1</strain>
    </source>
</reference>
<organism evidence="1 7">
    <name type="scientific">Metallosphaera sedula</name>
    <dbReference type="NCBI Taxonomy" id="43687"/>
    <lineage>
        <taxon>Archaea</taxon>
        <taxon>Thermoproteota</taxon>
        <taxon>Thermoprotei</taxon>
        <taxon>Sulfolobales</taxon>
        <taxon>Sulfolobaceae</taxon>
        <taxon>Metallosphaera</taxon>
    </lineage>
</organism>
<dbReference type="EMBL" id="CP008822">
    <property type="protein sequence ID" value="AIM27486.1"/>
    <property type="molecule type" value="Genomic_DNA"/>
</dbReference>
<evidence type="ECO:0000313" key="9">
    <source>
        <dbReference type="Proteomes" id="UP000061362"/>
    </source>
</evidence>
<gene>
    <name evidence="1" type="ORF">HA72_1344</name>
    <name evidence="2" type="ORF">MsedA_1362</name>
    <name evidence="3" type="ORF">MsedB_1364</name>
    <name evidence="4" type="ORF">MsedC_1362</name>
    <name evidence="5" type="ORF">MsedD_1363</name>
    <name evidence="6" type="ORF">MsedE_1368</name>
</gene>
<evidence type="ECO:0000313" key="3">
    <source>
        <dbReference type="EMBL" id="AKV76595.1"/>
    </source>
</evidence>
<evidence type="ECO:0000313" key="2">
    <source>
        <dbReference type="EMBL" id="AKV74356.1"/>
    </source>
</evidence>
<dbReference type="EMBL" id="CP012176">
    <property type="protein sequence ID" value="AKV83330.1"/>
    <property type="molecule type" value="Genomic_DNA"/>
</dbReference>
<name>A0A088E574_9CREN</name>
<evidence type="ECO:0000313" key="12">
    <source>
        <dbReference type="Proteomes" id="UP000068832"/>
    </source>
</evidence>
<dbReference type="Proteomes" id="UP000068832">
    <property type="component" value="Chromosome"/>
</dbReference>
<dbReference type="AlphaFoldDB" id="A0A088E574"/>